<dbReference type="InterPro" id="IPR005754">
    <property type="entry name" value="Sortase"/>
</dbReference>
<dbReference type="InterPro" id="IPR042002">
    <property type="entry name" value="Sortase_C"/>
</dbReference>
<dbReference type="CDD" id="cd05827">
    <property type="entry name" value="Sortase_C"/>
    <property type="match status" value="1"/>
</dbReference>
<keyword evidence="1" id="KW-0378">Hydrolase</keyword>
<reference evidence="4 5" key="1">
    <citation type="submission" date="2018-05" db="EMBL/GenBank/DDBJ databases">
        <title>The Hungate 1000. A catalogue of reference genomes from the rumen microbiome.</title>
        <authorList>
            <person name="Kelly W."/>
        </authorList>
    </citation>
    <scope>NUCLEOTIDE SEQUENCE [LARGE SCALE GENOMIC DNA]</scope>
    <source>
        <strain evidence="4 5">SAb67</strain>
    </source>
</reference>
<evidence type="ECO:0000313" key="4">
    <source>
        <dbReference type="EMBL" id="PWJ14047.1"/>
    </source>
</evidence>
<dbReference type="SUPFAM" id="SSF63817">
    <property type="entry name" value="Sortase"/>
    <property type="match status" value="1"/>
</dbReference>
<evidence type="ECO:0000256" key="1">
    <source>
        <dbReference type="ARBA" id="ARBA00022801"/>
    </source>
</evidence>
<dbReference type="Pfam" id="PF04203">
    <property type="entry name" value="Sortase"/>
    <property type="match status" value="1"/>
</dbReference>
<dbReference type="Gene3D" id="2.40.260.10">
    <property type="entry name" value="Sortase"/>
    <property type="match status" value="1"/>
</dbReference>
<dbReference type="Proteomes" id="UP000245720">
    <property type="component" value="Unassembled WGS sequence"/>
</dbReference>
<keyword evidence="3" id="KW-1133">Transmembrane helix</keyword>
<proteinExistence type="predicted"/>
<sequence>MKNLLLNICIILLFFGGIAVISYPAVSNFINEKHSSTLIAGYEKSISDFSDKDKERILAEAHEYNRALPSVLSEYDAQALENREEYLSALDISGNGIMGVLDIPEIGVHLPIYHGTSEEILRVAAGHLPSTSLPVGGESTHAVISAHTGLPSSKLFTELDELEIGDMFTVSVLDEVLVYKVDKISVVKPEDVEDLQMIEGEDHVTLLTCTPYGINSHRLLVRGTRAPYDEAERNGLFIGTDAEFLDKTLLIPFGAVPASVICIIVIAVRSGRKRKNAKAE</sequence>
<accession>A0A315Y203</accession>
<dbReference type="NCBIfam" id="NF033745">
    <property type="entry name" value="class_C_sortase"/>
    <property type="match status" value="1"/>
</dbReference>
<evidence type="ECO:0000256" key="2">
    <source>
        <dbReference type="PIRSR" id="PIRSR605754-1"/>
    </source>
</evidence>
<comment type="caution">
    <text evidence="4">The sequence shown here is derived from an EMBL/GenBank/DDBJ whole genome shotgun (WGS) entry which is preliminary data.</text>
</comment>
<feature type="active site" description="Proton donor/acceptor" evidence="2">
    <location>
        <position position="147"/>
    </location>
</feature>
<feature type="active site" description="Acyl-thioester intermediate" evidence="2">
    <location>
        <position position="209"/>
    </location>
</feature>
<gene>
    <name evidence="4" type="ORF">IE37_00979</name>
</gene>
<keyword evidence="3" id="KW-0472">Membrane</keyword>
<name>A0A315Y203_RUMFL</name>
<keyword evidence="3" id="KW-0812">Transmembrane</keyword>
<dbReference type="RefSeq" id="WP_109725829.1">
    <property type="nucleotide sequence ID" value="NZ_QGDI01000003.1"/>
</dbReference>
<evidence type="ECO:0000256" key="3">
    <source>
        <dbReference type="SAM" id="Phobius"/>
    </source>
</evidence>
<organism evidence="4 5">
    <name type="scientific">Ruminococcus flavefaciens</name>
    <dbReference type="NCBI Taxonomy" id="1265"/>
    <lineage>
        <taxon>Bacteria</taxon>
        <taxon>Bacillati</taxon>
        <taxon>Bacillota</taxon>
        <taxon>Clostridia</taxon>
        <taxon>Eubacteriales</taxon>
        <taxon>Oscillospiraceae</taxon>
        <taxon>Ruminococcus</taxon>
    </lineage>
</organism>
<dbReference type="GO" id="GO:0016787">
    <property type="term" value="F:hydrolase activity"/>
    <property type="evidence" value="ECO:0007669"/>
    <property type="project" value="UniProtKB-KW"/>
</dbReference>
<protein>
    <submittedName>
        <fullName evidence="4">Sortase A</fullName>
    </submittedName>
</protein>
<dbReference type="NCBIfam" id="TIGR01076">
    <property type="entry name" value="sortase_fam"/>
    <property type="match status" value="1"/>
</dbReference>
<dbReference type="AlphaFoldDB" id="A0A315Y203"/>
<dbReference type="InterPro" id="IPR023365">
    <property type="entry name" value="Sortase_dom-sf"/>
</dbReference>
<dbReference type="EMBL" id="QGDI01000003">
    <property type="protein sequence ID" value="PWJ14047.1"/>
    <property type="molecule type" value="Genomic_DNA"/>
</dbReference>
<feature type="transmembrane region" description="Helical" evidence="3">
    <location>
        <begin position="249"/>
        <end position="268"/>
    </location>
</feature>
<evidence type="ECO:0000313" key="5">
    <source>
        <dbReference type="Proteomes" id="UP000245720"/>
    </source>
</evidence>
<dbReference type="OrthoDB" id="1648028at2"/>